<dbReference type="GO" id="GO:0009036">
    <property type="term" value="F:type II site-specific deoxyribonuclease activity"/>
    <property type="evidence" value="ECO:0007669"/>
    <property type="project" value="InterPro"/>
</dbReference>
<evidence type="ECO:0000313" key="2">
    <source>
        <dbReference type="EMBL" id="BBU48015.1"/>
    </source>
</evidence>
<dbReference type="AlphaFoldDB" id="A0A809RSU1"/>
<dbReference type="GO" id="GO:0003677">
    <property type="term" value="F:DNA binding"/>
    <property type="evidence" value="ECO:0007669"/>
    <property type="project" value="InterPro"/>
</dbReference>
<protein>
    <recommendedName>
        <fullName evidence="1">Restriction endonuclease type II DpnII-like domain-containing protein</fullName>
    </recommendedName>
</protein>
<reference evidence="2 3" key="1">
    <citation type="submission" date="2020-01" db="EMBL/GenBank/DDBJ databases">
        <title>Complete genome sequence of Mycoplasma felis strain Myco-2.</title>
        <authorList>
            <person name="Kinoshita Y."/>
            <person name="Niwa H."/>
            <person name="Uchida-Fujii E."/>
            <person name="Nukada T."/>
        </authorList>
    </citation>
    <scope>NUCLEOTIDE SEQUENCE [LARGE SCALE GENOMIC DNA]</scope>
    <source>
        <strain evidence="2 3">Myco-2</strain>
    </source>
</reference>
<dbReference type="InterPro" id="IPR007637">
    <property type="entry name" value="Restrct_endonuc_II_DpnII-like"/>
</dbReference>
<dbReference type="GO" id="GO:0009307">
    <property type="term" value="P:DNA restriction-modification system"/>
    <property type="evidence" value="ECO:0007669"/>
    <property type="project" value="InterPro"/>
</dbReference>
<keyword evidence="3" id="KW-1185">Reference proteome</keyword>
<sequence>MTDKNKRDFKYWFNDLKDTITGWKYFVDFQKSFENVQKYKVELNILNSLIGSKKH</sequence>
<organism evidence="2 3">
    <name type="scientific">Mycoplasmopsis felis</name>
    <dbReference type="NCBI Taxonomy" id="33923"/>
    <lineage>
        <taxon>Bacteria</taxon>
        <taxon>Bacillati</taxon>
        <taxon>Mycoplasmatota</taxon>
        <taxon>Mycoplasmoidales</taxon>
        <taxon>Metamycoplasmataceae</taxon>
        <taxon>Mycoplasmopsis</taxon>
    </lineage>
</organism>
<gene>
    <name evidence="2" type="ORF">JPM2_7080</name>
</gene>
<dbReference type="KEGG" id="mfel:JPM2_7080"/>
<evidence type="ECO:0000313" key="3">
    <source>
        <dbReference type="Proteomes" id="UP000464317"/>
    </source>
</evidence>
<evidence type="ECO:0000259" key="1">
    <source>
        <dbReference type="Pfam" id="PF04556"/>
    </source>
</evidence>
<dbReference type="Pfam" id="PF04556">
    <property type="entry name" value="DpnII"/>
    <property type="match status" value="1"/>
</dbReference>
<dbReference type="RefSeq" id="WP_197737043.1">
    <property type="nucleotide sequence ID" value="NZ_AP022325.1"/>
</dbReference>
<name>A0A809RSU1_9BACT</name>
<feature type="domain" description="Restriction endonuclease type II DpnII-like" evidence="1">
    <location>
        <begin position="8"/>
        <end position="54"/>
    </location>
</feature>
<dbReference type="Proteomes" id="UP000464317">
    <property type="component" value="Chromosome"/>
</dbReference>
<proteinExistence type="predicted"/>
<dbReference type="EMBL" id="AP022325">
    <property type="protein sequence ID" value="BBU48015.1"/>
    <property type="molecule type" value="Genomic_DNA"/>
</dbReference>
<accession>A0A809RSU1</accession>